<protein>
    <submittedName>
        <fullName evidence="8">O-antigen ligase family protein</fullName>
    </submittedName>
</protein>
<dbReference type="PANTHER" id="PTHR37422">
    <property type="entry name" value="TEICHURONIC ACID BIOSYNTHESIS PROTEIN TUAE"/>
    <property type="match status" value="1"/>
</dbReference>
<feature type="transmembrane region" description="Helical" evidence="6">
    <location>
        <begin position="167"/>
        <end position="187"/>
    </location>
</feature>
<evidence type="ECO:0000256" key="5">
    <source>
        <dbReference type="SAM" id="MobiDB-lite"/>
    </source>
</evidence>
<feature type="transmembrane region" description="Helical" evidence="6">
    <location>
        <begin position="215"/>
        <end position="235"/>
    </location>
</feature>
<dbReference type="RefSeq" id="WP_201655016.1">
    <property type="nucleotide sequence ID" value="NZ_CP068047.1"/>
</dbReference>
<keyword evidence="4 6" id="KW-0472">Membrane</keyword>
<proteinExistence type="predicted"/>
<dbReference type="InterPro" id="IPR051533">
    <property type="entry name" value="WaaL-like"/>
</dbReference>
<keyword evidence="9" id="KW-1185">Reference proteome</keyword>
<feature type="region of interest" description="Disordered" evidence="5">
    <location>
        <begin position="1"/>
        <end position="23"/>
    </location>
</feature>
<dbReference type="Proteomes" id="UP000595460">
    <property type="component" value="Chromosome"/>
</dbReference>
<evidence type="ECO:0000256" key="1">
    <source>
        <dbReference type="ARBA" id="ARBA00004141"/>
    </source>
</evidence>
<gene>
    <name evidence="8" type="ORF">JI749_13835</name>
</gene>
<accession>A0ABX7C053</accession>
<evidence type="ECO:0000256" key="2">
    <source>
        <dbReference type="ARBA" id="ARBA00022692"/>
    </source>
</evidence>
<evidence type="ECO:0000256" key="3">
    <source>
        <dbReference type="ARBA" id="ARBA00022989"/>
    </source>
</evidence>
<feature type="transmembrane region" description="Helical" evidence="6">
    <location>
        <begin position="54"/>
        <end position="75"/>
    </location>
</feature>
<comment type="subcellular location">
    <subcellularLocation>
        <location evidence="1">Membrane</location>
        <topology evidence="1">Multi-pass membrane protein</topology>
    </subcellularLocation>
</comment>
<evidence type="ECO:0000313" key="8">
    <source>
        <dbReference type="EMBL" id="QQR35426.1"/>
    </source>
</evidence>
<keyword evidence="3 6" id="KW-1133">Transmembrane helix</keyword>
<name>A0ABX7C053_9HYPH</name>
<organism evidence="8 9">
    <name type="scientific">Devosia oryziradicis</name>
    <dbReference type="NCBI Taxonomy" id="2801335"/>
    <lineage>
        <taxon>Bacteria</taxon>
        <taxon>Pseudomonadati</taxon>
        <taxon>Pseudomonadota</taxon>
        <taxon>Alphaproteobacteria</taxon>
        <taxon>Hyphomicrobiales</taxon>
        <taxon>Devosiaceae</taxon>
        <taxon>Devosia</taxon>
    </lineage>
</organism>
<feature type="transmembrane region" description="Helical" evidence="6">
    <location>
        <begin position="95"/>
        <end position="121"/>
    </location>
</feature>
<reference evidence="8 9" key="1">
    <citation type="submission" date="2021-01" db="EMBL/GenBank/DDBJ databases">
        <title>Genome seq and assembly of Devosia sp. G19.</title>
        <authorList>
            <person name="Chhetri G."/>
        </authorList>
    </citation>
    <scope>NUCLEOTIDE SEQUENCE [LARGE SCALE GENOMIC DNA]</scope>
    <source>
        <strain evidence="8 9">G19</strain>
    </source>
</reference>
<dbReference type="PANTHER" id="PTHR37422:SF23">
    <property type="entry name" value="TEICHURONIC ACID BIOSYNTHESIS PROTEIN TUAE"/>
    <property type="match status" value="1"/>
</dbReference>
<dbReference type="EMBL" id="CP068047">
    <property type="protein sequence ID" value="QQR35426.1"/>
    <property type="molecule type" value="Genomic_DNA"/>
</dbReference>
<keyword evidence="2 6" id="KW-0812">Transmembrane</keyword>
<feature type="transmembrane region" description="Helical" evidence="6">
    <location>
        <begin position="424"/>
        <end position="443"/>
    </location>
</feature>
<evidence type="ECO:0000259" key="7">
    <source>
        <dbReference type="Pfam" id="PF04932"/>
    </source>
</evidence>
<dbReference type="Pfam" id="PF04932">
    <property type="entry name" value="Wzy_C"/>
    <property type="match status" value="1"/>
</dbReference>
<feature type="transmembrane region" description="Helical" evidence="6">
    <location>
        <begin position="277"/>
        <end position="295"/>
    </location>
</feature>
<keyword evidence="8" id="KW-0436">Ligase</keyword>
<feature type="transmembrane region" description="Helical" evidence="6">
    <location>
        <begin position="255"/>
        <end position="271"/>
    </location>
</feature>
<sequence length="478" mass="51215">MTTWSEPAMSVKRRSSAGNDQATKRRKRLNGFVGGALLLLLALAPLPFGAVHAFTWGVFGLGLGLLGIVYSVGLARIGIGPNVSPAELPWATGAFALYCLFLVLQLLPLGAIAPSLTAFWANGMEFSSSTISVAANQTALMLLRHLTYGLLFFLMLQASQNPTRREFVLNAILLIIMGYCLLGIVSLQSGDTVLGLNKTSYMGSATGPFVNRNSYATYLAIGAMIALVKAGRVLVRQASRHSHDGMVPDTITKTLLYATGYLLLVGVIFATNSRMGIVVTMVGSILILVILATRLGSAWRLLLPVAAVLLVATALAVFLFGESVLARLIDDSSSSVTRIDLYQQTWQLIWQRPWLGFGGGAFEQAFAWAAHAPVGPDLRWDRAHNTYLSLWSEMGLIVGSLPVVLFIALAVRLVAALVRQSDDWAFQAIGLSVLVVVGLHSLVDFSLEIQANALLFTAVMAVAVGSTLPAAERRSKAN</sequence>
<dbReference type="GO" id="GO:0016874">
    <property type="term" value="F:ligase activity"/>
    <property type="evidence" value="ECO:0007669"/>
    <property type="project" value="UniProtKB-KW"/>
</dbReference>
<evidence type="ECO:0000256" key="6">
    <source>
        <dbReference type="SAM" id="Phobius"/>
    </source>
</evidence>
<dbReference type="InterPro" id="IPR007016">
    <property type="entry name" value="O-antigen_ligase-rel_domated"/>
</dbReference>
<feature type="transmembrane region" description="Helical" evidence="6">
    <location>
        <begin position="302"/>
        <end position="321"/>
    </location>
</feature>
<evidence type="ECO:0000256" key="4">
    <source>
        <dbReference type="ARBA" id="ARBA00023136"/>
    </source>
</evidence>
<evidence type="ECO:0000313" key="9">
    <source>
        <dbReference type="Proteomes" id="UP000595460"/>
    </source>
</evidence>
<feature type="domain" description="O-antigen ligase-related" evidence="7">
    <location>
        <begin position="261"/>
        <end position="399"/>
    </location>
</feature>
<feature type="transmembrane region" description="Helical" evidence="6">
    <location>
        <begin position="449"/>
        <end position="471"/>
    </location>
</feature>
<feature type="transmembrane region" description="Helical" evidence="6">
    <location>
        <begin position="29"/>
        <end position="48"/>
    </location>
</feature>
<feature type="transmembrane region" description="Helical" evidence="6">
    <location>
        <begin position="394"/>
        <end position="417"/>
    </location>
</feature>
<feature type="transmembrane region" description="Helical" evidence="6">
    <location>
        <begin position="133"/>
        <end position="155"/>
    </location>
</feature>